<organism evidence="1 2">
    <name type="scientific">Sphingomonas humi</name>
    <dbReference type="NCBI Taxonomy" id="335630"/>
    <lineage>
        <taxon>Bacteria</taxon>
        <taxon>Pseudomonadati</taxon>
        <taxon>Pseudomonadota</taxon>
        <taxon>Alphaproteobacteria</taxon>
        <taxon>Sphingomonadales</taxon>
        <taxon>Sphingomonadaceae</taxon>
        <taxon>Sphingomonas</taxon>
    </lineage>
</organism>
<proteinExistence type="predicted"/>
<keyword evidence="2" id="KW-1185">Reference proteome</keyword>
<dbReference type="EMBL" id="BAAAZD010000001">
    <property type="protein sequence ID" value="GAA3996200.1"/>
    <property type="molecule type" value="Genomic_DNA"/>
</dbReference>
<evidence type="ECO:0000313" key="1">
    <source>
        <dbReference type="EMBL" id="GAA3996200.1"/>
    </source>
</evidence>
<sequence>MHSSFQTLLTESTRRVGTAWPAAAVQHDRGSASRQVILWISLPDRAESDPLRLNSPLDIPGSSLRGNEKVVFINPSGSFSGVRNGVGIVVLVGAGELLTF</sequence>
<reference evidence="2" key="1">
    <citation type="journal article" date="2019" name="Int. J. Syst. Evol. Microbiol.">
        <title>The Global Catalogue of Microorganisms (GCM) 10K type strain sequencing project: providing services to taxonomists for standard genome sequencing and annotation.</title>
        <authorList>
            <consortium name="The Broad Institute Genomics Platform"/>
            <consortium name="The Broad Institute Genome Sequencing Center for Infectious Disease"/>
            <person name="Wu L."/>
            <person name="Ma J."/>
        </authorList>
    </citation>
    <scope>NUCLEOTIDE SEQUENCE [LARGE SCALE GENOMIC DNA]</scope>
    <source>
        <strain evidence="2">JCM 16603</strain>
    </source>
</reference>
<comment type="caution">
    <text evidence="1">The sequence shown here is derived from an EMBL/GenBank/DDBJ whole genome shotgun (WGS) entry which is preliminary data.</text>
</comment>
<dbReference type="Proteomes" id="UP001501310">
    <property type="component" value="Unassembled WGS sequence"/>
</dbReference>
<accession>A0ABP7RE71</accession>
<protein>
    <submittedName>
        <fullName evidence="1">Uncharacterized protein</fullName>
    </submittedName>
</protein>
<name>A0ABP7RE71_9SPHN</name>
<evidence type="ECO:0000313" key="2">
    <source>
        <dbReference type="Proteomes" id="UP001501310"/>
    </source>
</evidence>
<gene>
    <name evidence="1" type="ORF">GCM10022211_01250</name>
</gene>